<organism evidence="1">
    <name type="scientific">Solanum chacoense</name>
    <name type="common">Chaco potato</name>
    <dbReference type="NCBI Taxonomy" id="4108"/>
    <lineage>
        <taxon>Eukaryota</taxon>
        <taxon>Viridiplantae</taxon>
        <taxon>Streptophyta</taxon>
        <taxon>Embryophyta</taxon>
        <taxon>Tracheophyta</taxon>
        <taxon>Spermatophyta</taxon>
        <taxon>Magnoliopsida</taxon>
        <taxon>eudicotyledons</taxon>
        <taxon>Gunneridae</taxon>
        <taxon>Pentapetalae</taxon>
        <taxon>asterids</taxon>
        <taxon>lamiids</taxon>
        <taxon>Solanales</taxon>
        <taxon>Solanaceae</taxon>
        <taxon>Solanoideae</taxon>
        <taxon>Solaneae</taxon>
        <taxon>Solanum</taxon>
    </lineage>
</organism>
<proteinExistence type="predicted"/>
<dbReference type="AlphaFoldDB" id="A0A0V0GWT4"/>
<reference evidence="1" key="1">
    <citation type="submission" date="2015-12" db="EMBL/GenBank/DDBJ databases">
        <title>Gene expression during late stages of embryo sac development: a critical building block for successful pollen-pistil interactions.</title>
        <authorList>
            <person name="Liu Y."/>
            <person name="Joly V."/>
            <person name="Sabar M."/>
            <person name="Matton D.P."/>
        </authorList>
    </citation>
    <scope>NUCLEOTIDE SEQUENCE</scope>
</reference>
<evidence type="ECO:0000313" key="1">
    <source>
        <dbReference type="EMBL" id="JAP12355.1"/>
    </source>
</evidence>
<protein>
    <submittedName>
        <fullName evidence="1">Putative ovule protein</fullName>
    </submittedName>
</protein>
<dbReference type="EMBL" id="GEDG01029743">
    <property type="protein sequence ID" value="JAP12355.1"/>
    <property type="molecule type" value="Transcribed_RNA"/>
</dbReference>
<name>A0A0V0GWT4_SOLCH</name>
<sequence>MILLLFSSPVQCFITTKCQNTSPSMDLWENTPFRSIKNQTVHSVKERFLFPSNFFHIFWSFLSKGSTDCSRSSPLRSSWRKPRTLLKLAHSGRESSRDNCPT</sequence>
<accession>A0A0V0GWT4</accession>